<dbReference type="Gene3D" id="1.10.287.560">
    <property type="entry name" value="Histidine kinase CheA-like, homodimeric domain"/>
    <property type="match status" value="1"/>
</dbReference>
<dbReference type="EC" id="2.7.13.3" evidence="2"/>
<dbReference type="Proteomes" id="UP000309186">
    <property type="component" value="Unassembled WGS sequence"/>
</dbReference>
<dbReference type="Pfam" id="PF02518">
    <property type="entry name" value="HATPase_c"/>
    <property type="match status" value="1"/>
</dbReference>
<feature type="domain" description="Histidine kinase" evidence="15">
    <location>
        <begin position="361"/>
        <end position="561"/>
    </location>
</feature>
<dbReference type="FunFam" id="3.30.565.10:FF:000016">
    <property type="entry name" value="Chemotaxis protein CheA, putative"/>
    <property type="match status" value="1"/>
</dbReference>
<evidence type="ECO:0000256" key="3">
    <source>
        <dbReference type="ARBA" id="ARBA00021495"/>
    </source>
</evidence>
<dbReference type="CDD" id="cd16916">
    <property type="entry name" value="HATPase_CheA-like"/>
    <property type="match status" value="1"/>
</dbReference>
<dbReference type="OrthoDB" id="9803176at2"/>
<dbReference type="InterPro" id="IPR004105">
    <property type="entry name" value="CheA-like_dim"/>
</dbReference>
<feature type="compositionally biased region" description="Polar residues" evidence="14">
    <location>
        <begin position="304"/>
        <end position="314"/>
    </location>
</feature>
<evidence type="ECO:0000259" key="17">
    <source>
        <dbReference type="PROSITE" id="PS50894"/>
    </source>
</evidence>
<keyword evidence="10" id="KW-0902">Two-component regulatory system</keyword>
<feature type="domain" description="CheW-like" evidence="16">
    <location>
        <begin position="563"/>
        <end position="697"/>
    </location>
</feature>
<feature type="coiled-coil region" evidence="13">
    <location>
        <begin position="13"/>
        <end position="40"/>
    </location>
</feature>
<dbReference type="Gene3D" id="1.20.120.160">
    <property type="entry name" value="HPT domain"/>
    <property type="match status" value="1"/>
</dbReference>
<evidence type="ECO:0000256" key="5">
    <source>
        <dbReference type="ARBA" id="ARBA00022553"/>
    </source>
</evidence>
<dbReference type="Pfam" id="PF01584">
    <property type="entry name" value="CheW"/>
    <property type="match status" value="1"/>
</dbReference>
<feature type="region of interest" description="Disordered" evidence="14">
    <location>
        <begin position="286"/>
        <end position="314"/>
    </location>
</feature>
<dbReference type="InterPro" id="IPR036061">
    <property type="entry name" value="CheW-like_dom_sf"/>
</dbReference>
<evidence type="ECO:0000256" key="10">
    <source>
        <dbReference type="ARBA" id="ARBA00023012"/>
    </source>
</evidence>
<dbReference type="Gene3D" id="2.30.30.40">
    <property type="entry name" value="SH3 Domains"/>
    <property type="match status" value="1"/>
</dbReference>
<evidence type="ECO:0000256" key="8">
    <source>
        <dbReference type="ARBA" id="ARBA00022777"/>
    </source>
</evidence>
<evidence type="ECO:0000259" key="16">
    <source>
        <dbReference type="PROSITE" id="PS50851"/>
    </source>
</evidence>
<dbReference type="InterPro" id="IPR005467">
    <property type="entry name" value="His_kinase_dom"/>
</dbReference>
<keyword evidence="9" id="KW-0067">ATP-binding</keyword>
<dbReference type="InterPro" id="IPR036097">
    <property type="entry name" value="HisK_dim/P_sf"/>
</dbReference>
<keyword evidence="5 12" id="KW-0597">Phosphoprotein</keyword>
<protein>
    <recommendedName>
        <fullName evidence="3">Chemotaxis protein CheA</fullName>
        <ecNumber evidence="2">2.7.13.3</ecNumber>
    </recommendedName>
</protein>
<dbReference type="SMART" id="SM00073">
    <property type="entry name" value="HPT"/>
    <property type="match status" value="1"/>
</dbReference>
<dbReference type="RefSeq" id="WP_138482411.1">
    <property type="nucleotide sequence ID" value="NZ_PPSW01000022.1"/>
</dbReference>
<dbReference type="SUPFAM" id="SSF47226">
    <property type="entry name" value="Histidine-containing phosphotransfer domain, HPT domain"/>
    <property type="match status" value="1"/>
</dbReference>
<dbReference type="InterPro" id="IPR036641">
    <property type="entry name" value="HPT_dom_sf"/>
</dbReference>
<evidence type="ECO:0000256" key="4">
    <source>
        <dbReference type="ARBA" id="ARBA00022500"/>
    </source>
</evidence>
<dbReference type="PANTHER" id="PTHR43395">
    <property type="entry name" value="SENSOR HISTIDINE KINASE CHEA"/>
    <property type="match status" value="1"/>
</dbReference>
<keyword evidence="4" id="KW-0145">Chemotaxis</keyword>
<accession>A0A5R9Q1G0</accession>
<dbReference type="GO" id="GO:0005524">
    <property type="term" value="F:ATP binding"/>
    <property type="evidence" value="ECO:0007669"/>
    <property type="project" value="UniProtKB-KW"/>
</dbReference>
<dbReference type="PRINTS" id="PR00344">
    <property type="entry name" value="BCTRLSENSOR"/>
</dbReference>
<dbReference type="InterPro" id="IPR003594">
    <property type="entry name" value="HATPase_dom"/>
</dbReference>
<evidence type="ECO:0000256" key="1">
    <source>
        <dbReference type="ARBA" id="ARBA00000085"/>
    </source>
</evidence>
<dbReference type="InterPro" id="IPR051315">
    <property type="entry name" value="Bact_Chemotaxis_CheA"/>
</dbReference>
<evidence type="ECO:0000256" key="6">
    <source>
        <dbReference type="ARBA" id="ARBA00022679"/>
    </source>
</evidence>
<dbReference type="PANTHER" id="PTHR43395:SF10">
    <property type="entry name" value="CHEMOTAXIS PROTEIN CHEA"/>
    <property type="match status" value="1"/>
</dbReference>
<dbReference type="InterPro" id="IPR037006">
    <property type="entry name" value="CheA-like_homodim_sf"/>
</dbReference>
<gene>
    <name evidence="18" type="ORF">C1E24_13935</name>
</gene>
<reference evidence="18 19" key="1">
    <citation type="submission" date="2018-01" db="EMBL/GenBank/DDBJ databases">
        <title>Co-occurrence of chitin degradation, pigmentation and bioactivity in marine Pseudoalteromonas.</title>
        <authorList>
            <person name="Paulsen S."/>
            <person name="Gram L."/>
            <person name="Machado H."/>
        </authorList>
    </citation>
    <scope>NUCLEOTIDE SEQUENCE [LARGE SCALE GENOMIC DNA]</scope>
    <source>
        <strain evidence="18 19">S3663</strain>
    </source>
</reference>
<dbReference type="InterPro" id="IPR036890">
    <property type="entry name" value="HATPase_C_sf"/>
</dbReference>
<dbReference type="SUPFAM" id="SSF50341">
    <property type="entry name" value="CheW-like"/>
    <property type="match status" value="1"/>
</dbReference>
<dbReference type="SUPFAM" id="SSF47384">
    <property type="entry name" value="Homodimeric domain of signal transducing histidine kinase"/>
    <property type="match status" value="1"/>
</dbReference>
<dbReference type="PROSITE" id="PS50109">
    <property type="entry name" value="HIS_KIN"/>
    <property type="match status" value="1"/>
</dbReference>
<dbReference type="SMART" id="SM01231">
    <property type="entry name" value="H-kinase_dim"/>
    <property type="match status" value="1"/>
</dbReference>
<keyword evidence="8" id="KW-0418">Kinase</keyword>
<dbReference type="AlphaFoldDB" id="A0A5R9Q1G0"/>
<evidence type="ECO:0000256" key="13">
    <source>
        <dbReference type="SAM" id="Coils"/>
    </source>
</evidence>
<comment type="function">
    <text evidence="11">Involved in the transmission of sensory signals from the chemoreceptors to the flagellar motors. CheA is autophosphorylated; it can transfer its phosphate group to either CheB or CheY.</text>
</comment>
<dbReference type="GO" id="GO:0006935">
    <property type="term" value="P:chemotaxis"/>
    <property type="evidence" value="ECO:0007669"/>
    <property type="project" value="UniProtKB-KW"/>
</dbReference>
<dbReference type="PROSITE" id="PS50894">
    <property type="entry name" value="HPT"/>
    <property type="match status" value="1"/>
</dbReference>
<keyword evidence="13" id="KW-0175">Coiled coil</keyword>
<evidence type="ECO:0000256" key="12">
    <source>
        <dbReference type="PROSITE-ProRule" id="PRU00110"/>
    </source>
</evidence>
<evidence type="ECO:0000256" key="11">
    <source>
        <dbReference type="ARBA" id="ARBA00035100"/>
    </source>
</evidence>
<sequence>MTLDLSSAISTFLSESKELLQEMEDGLIELESELDEYHRGEVINAVFRAIHTIKGSAGIFGFDHVVSLTHIVETTLDALRLNQILLDKDLISAYLSSRDLVETLVELAVEEIEPDDSTKIQVNELIASLSNYINNENEEDRILKDQPADIGTVESNSKWHLFFVPNENVLRNGLDPFAFLYFLSNEVENLHIDTFVTSLEQTHTFDPESNYFSFHAVFDSDKSSEEIAEIFEFIQTEANISIIPPNSSYQDIFNALGQFPDSASAVSMLENSQSLPTNYIDSIKSGRSELETSDDSSPSDTNSQPKSNQQKIHQSKTLRVEALKLDRLIDQVGEMVITGARTNLLAHETGNETLIEAMSLLERLVENIRDSSLKLRMVQIGETFNKFKRVVRDIAQELGKEVELSIEGAETELDKTFVEKVSDPLMHIVRNAIDHGIESPDVRKQNGKDATGTLTLRAYHDSGSIVIEIKDDGQGLNKERILDRAIERGIITPEQTLADKEINLLIFEPGFSTAEAVTNISGRGVGMDVVKRNIESLRGSVEVESKQGLGSSISIRLPLTLSIIDGFMFSVHDANYVIPLDTVVECLELHEVVPEEDIQDKNYINLRTEVLPFIRLRSLFGISEKIDHSRESLVIVQFGTLRAGLVVDSLKGEFQTVVKPLGRLFEGLKCISGATILGSGNVAIILDVSALIKSAISVYESLEIKQ</sequence>
<name>A0A5R9Q1G0_9GAMM</name>
<dbReference type="InterPro" id="IPR002545">
    <property type="entry name" value="CheW-lke_dom"/>
</dbReference>
<evidence type="ECO:0000256" key="9">
    <source>
        <dbReference type="ARBA" id="ARBA00022840"/>
    </source>
</evidence>
<dbReference type="InterPro" id="IPR004358">
    <property type="entry name" value="Sig_transdc_His_kin-like_C"/>
</dbReference>
<dbReference type="EMBL" id="PPSW01000022">
    <property type="protein sequence ID" value="TLX46462.1"/>
    <property type="molecule type" value="Genomic_DNA"/>
</dbReference>
<evidence type="ECO:0000256" key="2">
    <source>
        <dbReference type="ARBA" id="ARBA00012438"/>
    </source>
</evidence>
<dbReference type="InterPro" id="IPR008207">
    <property type="entry name" value="Sig_transdc_His_kin_Hpt_dom"/>
</dbReference>
<evidence type="ECO:0000256" key="14">
    <source>
        <dbReference type="SAM" id="MobiDB-lite"/>
    </source>
</evidence>
<evidence type="ECO:0000256" key="7">
    <source>
        <dbReference type="ARBA" id="ARBA00022741"/>
    </source>
</evidence>
<dbReference type="Pfam" id="PF01627">
    <property type="entry name" value="Hpt"/>
    <property type="match status" value="1"/>
</dbReference>
<keyword evidence="6" id="KW-0808">Transferase</keyword>
<proteinExistence type="predicted"/>
<evidence type="ECO:0000313" key="19">
    <source>
        <dbReference type="Proteomes" id="UP000309186"/>
    </source>
</evidence>
<dbReference type="Gene3D" id="3.30.565.10">
    <property type="entry name" value="Histidine kinase-like ATPase, C-terminal domain"/>
    <property type="match status" value="1"/>
</dbReference>
<dbReference type="SMART" id="SM00260">
    <property type="entry name" value="CheW"/>
    <property type="match status" value="1"/>
</dbReference>
<dbReference type="GO" id="GO:0000155">
    <property type="term" value="F:phosphorelay sensor kinase activity"/>
    <property type="evidence" value="ECO:0007669"/>
    <property type="project" value="InterPro"/>
</dbReference>
<dbReference type="CDD" id="cd00088">
    <property type="entry name" value="HPT"/>
    <property type="match status" value="1"/>
</dbReference>
<organism evidence="18 19">
    <name type="scientific">Pseudoalteromonas phenolica</name>
    <dbReference type="NCBI Taxonomy" id="161398"/>
    <lineage>
        <taxon>Bacteria</taxon>
        <taxon>Pseudomonadati</taxon>
        <taxon>Pseudomonadota</taxon>
        <taxon>Gammaproteobacteria</taxon>
        <taxon>Alteromonadales</taxon>
        <taxon>Pseudoalteromonadaceae</taxon>
        <taxon>Pseudoalteromonas</taxon>
    </lineage>
</organism>
<dbReference type="SUPFAM" id="SSF55874">
    <property type="entry name" value="ATPase domain of HSP90 chaperone/DNA topoisomerase II/histidine kinase"/>
    <property type="match status" value="1"/>
</dbReference>
<feature type="modified residue" description="Phosphohistidine" evidence="12">
    <location>
        <position position="51"/>
    </location>
</feature>
<evidence type="ECO:0000313" key="18">
    <source>
        <dbReference type="EMBL" id="TLX46462.1"/>
    </source>
</evidence>
<keyword evidence="7" id="KW-0547">Nucleotide-binding</keyword>
<dbReference type="SMART" id="SM00387">
    <property type="entry name" value="HATPase_c"/>
    <property type="match status" value="1"/>
</dbReference>
<feature type="domain" description="HPt" evidence="17">
    <location>
        <begin position="1"/>
        <end position="108"/>
    </location>
</feature>
<evidence type="ECO:0000259" key="15">
    <source>
        <dbReference type="PROSITE" id="PS50109"/>
    </source>
</evidence>
<dbReference type="GO" id="GO:0005737">
    <property type="term" value="C:cytoplasm"/>
    <property type="evidence" value="ECO:0007669"/>
    <property type="project" value="InterPro"/>
</dbReference>
<comment type="catalytic activity">
    <reaction evidence="1">
        <text>ATP + protein L-histidine = ADP + protein N-phospho-L-histidine.</text>
        <dbReference type="EC" id="2.7.13.3"/>
    </reaction>
</comment>
<dbReference type="PROSITE" id="PS50851">
    <property type="entry name" value="CHEW"/>
    <property type="match status" value="1"/>
</dbReference>
<dbReference type="Pfam" id="PF02895">
    <property type="entry name" value="H-kinase_dim"/>
    <property type="match status" value="1"/>
</dbReference>
<comment type="caution">
    <text evidence="18">The sequence shown here is derived from an EMBL/GenBank/DDBJ whole genome shotgun (WGS) entry which is preliminary data.</text>
</comment>